<name>U3PA36_LEIXC</name>
<dbReference type="Gene3D" id="1.10.260.40">
    <property type="entry name" value="lambda repressor-like DNA-binding domains"/>
    <property type="match status" value="1"/>
</dbReference>
<dbReference type="AlphaFoldDB" id="U3PA36"/>
<evidence type="ECO:0000313" key="3">
    <source>
        <dbReference type="Proteomes" id="UP000016743"/>
    </source>
</evidence>
<feature type="domain" description="HTH cro/C1-type" evidence="1">
    <location>
        <begin position="17"/>
        <end position="71"/>
    </location>
</feature>
<dbReference type="EMBL" id="CP006734">
    <property type="protein sequence ID" value="AGW41702.1"/>
    <property type="molecule type" value="Genomic_DNA"/>
</dbReference>
<dbReference type="InterPro" id="IPR001387">
    <property type="entry name" value="Cro/C1-type_HTH"/>
</dbReference>
<keyword evidence="3" id="KW-1185">Reference proteome</keyword>
<dbReference type="GO" id="GO:0003677">
    <property type="term" value="F:DNA binding"/>
    <property type="evidence" value="ECO:0007669"/>
    <property type="project" value="InterPro"/>
</dbReference>
<accession>U3PA36</accession>
<dbReference type="Proteomes" id="UP000016743">
    <property type="component" value="Chromosome"/>
</dbReference>
<dbReference type="RefSeq" id="WP_021755168.1">
    <property type="nucleotide sequence ID" value="NC_022438.1"/>
</dbReference>
<evidence type="ECO:0000313" key="2">
    <source>
        <dbReference type="EMBL" id="AGW41702.1"/>
    </source>
</evidence>
<dbReference type="CDD" id="cd00093">
    <property type="entry name" value="HTH_XRE"/>
    <property type="match status" value="1"/>
</dbReference>
<dbReference type="KEGG" id="lxy:O159_16530"/>
<dbReference type="SMART" id="SM00530">
    <property type="entry name" value="HTH_XRE"/>
    <property type="match status" value="1"/>
</dbReference>
<protein>
    <recommendedName>
        <fullName evidence="1">HTH cro/C1-type domain-containing protein</fullName>
    </recommendedName>
</protein>
<dbReference type="SUPFAM" id="SSF47413">
    <property type="entry name" value="lambda repressor-like DNA-binding domains"/>
    <property type="match status" value="1"/>
</dbReference>
<reference evidence="2 3" key="1">
    <citation type="journal article" date="2013" name="Genome Announc.">
        <title>Complete Genome Sequence of Leifsonia xyli subsp. cynodontis Strain DSM46306, a Gram-Positive Bacterial Pathogen of Grasses.</title>
        <authorList>
            <person name="Monteiro-Vitorello C.B."/>
            <person name="Zerillo M.M."/>
            <person name="Van Sluys M.A."/>
            <person name="Camargo L.E."/>
            <person name="Kitajima J.P."/>
        </authorList>
    </citation>
    <scope>NUCLEOTIDE SEQUENCE [LARGE SCALE GENOMIC DNA]</scope>
    <source>
        <strain evidence="2 3">DSM 46306</strain>
    </source>
</reference>
<evidence type="ECO:0000259" key="1">
    <source>
        <dbReference type="PROSITE" id="PS50943"/>
    </source>
</evidence>
<sequence>MADYSPTQYAIEITSRLRGLIARYDINQEELALICNVSQSQFSKLIRGVRPMSIDQVAVVLEALGQDFGAFMMEIDSFLMTSDEYSSPISYVDEQRKLPKPRTWTNDMLDAWGRSTLARMNMHTEHFKGHVDGDFQVSYEDPSAKSLPLVAKRGRRKADQPYAE</sequence>
<dbReference type="InterPro" id="IPR010982">
    <property type="entry name" value="Lambda_DNA-bd_dom_sf"/>
</dbReference>
<dbReference type="PROSITE" id="PS50943">
    <property type="entry name" value="HTH_CROC1"/>
    <property type="match status" value="1"/>
</dbReference>
<organism evidence="2 3">
    <name type="scientific">Leifsonia xyli subsp. cynodontis DSM 46306</name>
    <dbReference type="NCBI Taxonomy" id="1389489"/>
    <lineage>
        <taxon>Bacteria</taxon>
        <taxon>Bacillati</taxon>
        <taxon>Actinomycetota</taxon>
        <taxon>Actinomycetes</taxon>
        <taxon>Micrococcales</taxon>
        <taxon>Microbacteriaceae</taxon>
        <taxon>Leifsonia</taxon>
    </lineage>
</organism>
<dbReference type="OrthoDB" id="5125442at2"/>
<proteinExistence type="predicted"/>
<dbReference type="STRING" id="1389489.O159_16530"/>
<gene>
    <name evidence="2" type="ORF">O159_16530</name>
</gene>
<dbReference type="HOGENOM" id="CLU_1616967_0_0_11"/>
<dbReference type="eggNOG" id="COG1396">
    <property type="taxonomic scope" value="Bacteria"/>
</dbReference>